<keyword evidence="2" id="KW-1185">Reference proteome</keyword>
<dbReference type="EMBL" id="JACOQH010000003">
    <property type="protein sequence ID" value="MBC5753468.1"/>
    <property type="molecule type" value="Genomic_DNA"/>
</dbReference>
<name>A0ABR7I948_9FIRM</name>
<comment type="caution">
    <text evidence="1">The sequence shown here is derived from an EMBL/GenBank/DDBJ whole genome shotgun (WGS) entry which is preliminary data.</text>
</comment>
<protein>
    <submittedName>
        <fullName evidence="1">Uncharacterized protein</fullName>
    </submittedName>
</protein>
<dbReference type="Proteomes" id="UP000621540">
    <property type="component" value="Unassembled WGS sequence"/>
</dbReference>
<proteinExistence type="predicted"/>
<accession>A0ABR7I948</accession>
<dbReference type="RefSeq" id="WP_022515412.1">
    <property type="nucleotide sequence ID" value="NZ_JACOQH010000003.1"/>
</dbReference>
<evidence type="ECO:0000313" key="1">
    <source>
        <dbReference type="EMBL" id="MBC5753468.1"/>
    </source>
</evidence>
<reference evidence="1 2" key="1">
    <citation type="submission" date="2020-08" db="EMBL/GenBank/DDBJ databases">
        <title>Genome public.</title>
        <authorList>
            <person name="Liu C."/>
            <person name="Sun Q."/>
        </authorList>
    </citation>
    <scope>NUCLEOTIDE SEQUENCE [LARGE SCALE GENOMIC DNA]</scope>
    <source>
        <strain evidence="1 2">BX0805</strain>
    </source>
</reference>
<organism evidence="1 2">
    <name type="scientific">Roseburia yibonii</name>
    <dbReference type="NCBI Taxonomy" id="2763063"/>
    <lineage>
        <taxon>Bacteria</taxon>
        <taxon>Bacillati</taxon>
        <taxon>Bacillota</taxon>
        <taxon>Clostridia</taxon>
        <taxon>Lachnospirales</taxon>
        <taxon>Lachnospiraceae</taxon>
        <taxon>Roseburia</taxon>
    </lineage>
</organism>
<gene>
    <name evidence="1" type="ORF">H8Z76_05405</name>
</gene>
<sequence length="110" mass="12361">MKAQEFTETYKTQFSEYCPCIITAAGDVIECADGHTKALEELFHTECPGEELPQDVMPMQYLIVRTKTVVVDYENQVYSEALTGEQKEALRVLADAGMITIHLGDIHGKY</sequence>
<evidence type="ECO:0000313" key="2">
    <source>
        <dbReference type="Proteomes" id="UP000621540"/>
    </source>
</evidence>